<dbReference type="InterPro" id="IPR012416">
    <property type="entry name" value="CBP60"/>
</dbReference>
<comment type="caution">
    <text evidence="5">The sequence shown here is derived from an EMBL/GenBank/DDBJ whole genome shotgun (WGS) entry which is preliminary data.</text>
</comment>
<keyword evidence="6" id="KW-1185">Reference proteome</keyword>
<dbReference type="GO" id="GO:0005634">
    <property type="term" value="C:nucleus"/>
    <property type="evidence" value="ECO:0007669"/>
    <property type="project" value="TreeGrafter"/>
</dbReference>
<dbReference type="PANTHER" id="PTHR31713:SF14">
    <property type="entry name" value="CALMODULIN-BINDING PROTEIN 60 A"/>
    <property type="match status" value="1"/>
</dbReference>
<dbReference type="GO" id="GO:0005516">
    <property type="term" value="F:calmodulin binding"/>
    <property type="evidence" value="ECO:0007669"/>
    <property type="project" value="InterPro"/>
</dbReference>
<dbReference type="Proteomes" id="UP000298416">
    <property type="component" value="Unassembled WGS sequence"/>
</dbReference>
<evidence type="ECO:0000259" key="3">
    <source>
        <dbReference type="Pfam" id="PF07887"/>
    </source>
</evidence>
<evidence type="ECO:0000256" key="1">
    <source>
        <dbReference type="SAM" id="MobiDB-lite"/>
    </source>
</evidence>
<dbReference type="InterPro" id="IPR046830">
    <property type="entry name" value="Calmod_bind_M"/>
</dbReference>
<sequence>MWGVQAMLIPMEDQYMKIVEEEFELAKRRIDARMMGCSKDASTMKLEFRNRIARMILTGEEIKGEGDVPIEVALVDDVTRDVVVDEPDASANIDFYLLNVSEAGESIVPQEEGKKPILAAGNVPLQLHRGVAKINNLKIRNCATKIKPPVFKLGARVVGASVRVKEATTEAFALKDFRQKYFKKHRNPSLSDQVSRLVFIRRGGKINERLQDNNIYTVEDFLIRLLLDPQSLESIVKTQAKKWKAIVNNAQACLVSERVYCYIDPKQKTGVDAKKLLASAYQNWNEVKALDDQNYVQQHLHELTEMVGGSSSAMNSCGEDVVGSMDDEIDVVYDAAMQSPHDWPWKMRSDENGASSEQLGQALDQIVRRYYSNFLIHHTFEDLKEPHVDSDAAQFWIMEKQIKPMVLPMVRQQVRSMVVTIVQQEVVPVVEDLIRKVIKEALQEHVEERPSNGGTRNDLPEERSLQLKFVYDTVSDTVTGEELKGINDKWLKLVLVDSGGNTVTCGSGSDAKVEILLLDVNENGGEDNMSLENFDRRIIQTGEKKKPHFAKSVHISLKEGVADLNGLKLGHDKDRIKKYSCRLGARIAQNLDRTTVLEAWTAPFTVIDKHDKYNDKHPCPSLSSEVWRLDGIGRNGNPCGRLKKESIKTVQDFLFWFHVNPEKLQEKVIVLVYSLYAFDLPSVVIIFCLFVACAIILCVGDCKWKTIVSHAQKCNIDCKRMFSHKSSTEPQTCVIYDAVGKLKGGIIESHFVPIDDMPSDEKDRARELLRYVLEEPSAFVERYDDFSEDEGSLLKKFPYRSLQHSVLTVSEDMNENHTSSSQSIIAANNSYACGPSGSLGSIEMGELSNSRAFSTDLHTLDYETPLCFENNSSPLNTLVSGNDKHTAEMGGGSSSGRSNASFQSARGQWVDEEEPYYPAPLSPEPMLPDVNSHNVTGGQWFEDEPNGPGSLSPDPMQLYDEHVDIHSAHVHGDETCGADRPKTLKKLSRLLSSFSRLVSGDAGPSCKKGRVD</sequence>
<protein>
    <submittedName>
        <fullName evidence="5">Uncharacterized protein</fullName>
    </submittedName>
</protein>
<name>A0A8X8YWU8_SALSN</name>
<dbReference type="GO" id="GO:0003700">
    <property type="term" value="F:DNA-binding transcription factor activity"/>
    <property type="evidence" value="ECO:0007669"/>
    <property type="project" value="TreeGrafter"/>
</dbReference>
<dbReference type="EMBL" id="PNBA02000143">
    <property type="protein sequence ID" value="KAG6384387.1"/>
    <property type="molecule type" value="Genomic_DNA"/>
</dbReference>
<dbReference type="PANTHER" id="PTHR31713">
    <property type="entry name" value="OS02G0177800 PROTEIN"/>
    <property type="match status" value="1"/>
</dbReference>
<dbReference type="InterPro" id="IPR046831">
    <property type="entry name" value="Calmodulin_bind_N"/>
</dbReference>
<evidence type="ECO:0000256" key="2">
    <source>
        <dbReference type="SAM" id="Phobius"/>
    </source>
</evidence>
<dbReference type="Pfam" id="PF07887">
    <property type="entry name" value="Calmodulin_bind"/>
    <property type="match status" value="2"/>
</dbReference>
<feature type="domain" description="Calmodulin binding protein central" evidence="4">
    <location>
        <begin position="622"/>
        <end position="667"/>
    </location>
</feature>
<dbReference type="GO" id="GO:0080142">
    <property type="term" value="P:regulation of salicylic acid biosynthetic process"/>
    <property type="evidence" value="ECO:0007669"/>
    <property type="project" value="TreeGrafter"/>
</dbReference>
<evidence type="ECO:0000313" key="5">
    <source>
        <dbReference type="EMBL" id="KAG6384387.1"/>
    </source>
</evidence>
<gene>
    <name evidence="5" type="ORF">SASPL_155799</name>
</gene>
<dbReference type="GO" id="GO:0043565">
    <property type="term" value="F:sequence-specific DNA binding"/>
    <property type="evidence" value="ECO:0007669"/>
    <property type="project" value="TreeGrafter"/>
</dbReference>
<evidence type="ECO:0000259" key="4">
    <source>
        <dbReference type="Pfam" id="PF20451"/>
    </source>
</evidence>
<keyword evidence="2" id="KW-1133">Transmembrane helix</keyword>
<feature type="region of interest" description="Disordered" evidence="1">
    <location>
        <begin position="880"/>
        <end position="903"/>
    </location>
</feature>
<feature type="transmembrane region" description="Helical" evidence="2">
    <location>
        <begin position="673"/>
        <end position="699"/>
    </location>
</feature>
<dbReference type="AlphaFoldDB" id="A0A8X8YWU8"/>
<dbReference type="Pfam" id="PF20451">
    <property type="entry name" value="Calmod_bind_M"/>
    <property type="match status" value="2"/>
</dbReference>
<reference evidence="5" key="2">
    <citation type="submission" date="2020-08" db="EMBL/GenBank/DDBJ databases">
        <title>Plant Genome Project.</title>
        <authorList>
            <person name="Zhang R.-G."/>
        </authorList>
    </citation>
    <scope>NUCLEOTIDE SEQUENCE</scope>
    <source>
        <strain evidence="5">Huo1</strain>
        <tissue evidence="5">Leaf</tissue>
    </source>
</reference>
<evidence type="ECO:0000313" key="6">
    <source>
        <dbReference type="Proteomes" id="UP000298416"/>
    </source>
</evidence>
<feature type="domain" description="Calmodulin binding protein-like N-terminal" evidence="3">
    <location>
        <begin position="44"/>
        <end position="176"/>
    </location>
</feature>
<keyword evidence="2" id="KW-0472">Membrane</keyword>
<proteinExistence type="predicted"/>
<keyword evidence="2" id="KW-0812">Transmembrane</keyword>
<reference evidence="5" key="1">
    <citation type="submission" date="2018-01" db="EMBL/GenBank/DDBJ databases">
        <authorList>
            <person name="Mao J.F."/>
        </authorList>
    </citation>
    <scope>NUCLEOTIDE SEQUENCE</scope>
    <source>
        <strain evidence="5">Huo1</strain>
        <tissue evidence="5">Leaf</tissue>
    </source>
</reference>
<feature type="domain" description="Calmodulin binding protein-like N-terminal" evidence="3">
    <location>
        <begin position="465"/>
        <end position="608"/>
    </location>
</feature>
<organism evidence="5">
    <name type="scientific">Salvia splendens</name>
    <name type="common">Scarlet sage</name>
    <dbReference type="NCBI Taxonomy" id="180675"/>
    <lineage>
        <taxon>Eukaryota</taxon>
        <taxon>Viridiplantae</taxon>
        <taxon>Streptophyta</taxon>
        <taxon>Embryophyta</taxon>
        <taxon>Tracheophyta</taxon>
        <taxon>Spermatophyta</taxon>
        <taxon>Magnoliopsida</taxon>
        <taxon>eudicotyledons</taxon>
        <taxon>Gunneridae</taxon>
        <taxon>Pentapetalae</taxon>
        <taxon>asterids</taxon>
        <taxon>lamiids</taxon>
        <taxon>Lamiales</taxon>
        <taxon>Lamiaceae</taxon>
        <taxon>Nepetoideae</taxon>
        <taxon>Mentheae</taxon>
        <taxon>Salviinae</taxon>
        <taxon>Salvia</taxon>
        <taxon>Salvia subgen. Calosphace</taxon>
        <taxon>core Calosphace</taxon>
    </lineage>
</organism>
<feature type="domain" description="Calmodulin binding protein central" evidence="4">
    <location>
        <begin position="190"/>
        <end position="253"/>
    </location>
</feature>
<accession>A0A8X8YWU8</accession>